<evidence type="ECO:0000256" key="4">
    <source>
        <dbReference type="ARBA" id="ARBA00022729"/>
    </source>
</evidence>
<evidence type="ECO:0000256" key="1">
    <source>
        <dbReference type="ARBA" id="ARBA00004418"/>
    </source>
</evidence>
<reference evidence="9 10" key="1">
    <citation type="submission" date="2020-01" db="EMBL/GenBank/DDBJ databases">
        <title>Genome sequence of Desulfovibrio aerotolerans DSM 16695(T).</title>
        <authorList>
            <person name="Karnachuk O."/>
            <person name="Avakyan M."/>
            <person name="Mardanov A."/>
            <person name="Kadnikov V."/>
            <person name="Ravin N."/>
        </authorList>
    </citation>
    <scope>NUCLEOTIDE SEQUENCE [LARGE SCALE GENOMIC DNA]</scope>
    <source>
        <strain evidence="9 10">DSM 16695</strain>
    </source>
</reference>
<comment type="caution">
    <text evidence="9">The sequence shown here is derived from an EMBL/GenBank/DDBJ whole genome shotgun (WGS) entry which is preliminary data.</text>
</comment>
<accession>A0A7C9N0P0</accession>
<evidence type="ECO:0000256" key="6">
    <source>
        <dbReference type="ARBA" id="ARBA00022841"/>
    </source>
</evidence>
<dbReference type="InterPro" id="IPR031811">
    <property type="entry name" value="ALGX/ALGJ_SGNH-like"/>
</dbReference>
<dbReference type="RefSeq" id="WP_160959203.1">
    <property type="nucleotide sequence ID" value="NZ_WVUD01000005.1"/>
</dbReference>
<dbReference type="AlphaFoldDB" id="A0A7C9N0P0"/>
<evidence type="ECO:0000313" key="10">
    <source>
        <dbReference type="Proteomes" id="UP000482487"/>
    </source>
</evidence>
<proteinExistence type="predicted"/>
<dbReference type="GO" id="GO:0016740">
    <property type="term" value="F:transferase activity"/>
    <property type="evidence" value="ECO:0007669"/>
    <property type="project" value="UniProtKB-KW"/>
</dbReference>
<evidence type="ECO:0000313" key="9">
    <source>
        <dbReference type="EMBL" id="MYL82491.1"/>
    </source>
</evidence>
<comment type="subcellular location">
    <subcellularLocation>
        <location evidence="1">Periplasm</location>
    </subcellularLocation>
</comment>
<keyword evidence="7" id="KW-0812">Transmembrane</keyword>
<feature type="transmembrane region" description="Helical" evidence="7">
    <location>
        <begin position="12"/>
        <end position="29"/>
    </location>
</feature>
<evidence type="ECO:0000259" key="8">
    <source>
        <dbReference type="Pfam" id="PF16822"/>
    </source>
</evidence>
<dbReference type="Pfam" id="PF16822">
    <property type="entry name" value="ALGX"/>
    <property type="match status" value="1"/>
</dbReference>
<keyword evidence="3" id="KW-0808">Transferase</keyword>
<keyword evidence="5" id="KW-0574">Periplasm</keyword>
<gene>
    <name evidence="9" type="ORF">GTA51_04980</name>
</gene>
<evidence type="ECO:0000256" key="2">
    <source>
        <dbReference type="ARBA" id="ARBA00005182"/>
    </source>
</evidence>
<keyword evidence="7" id="KW-1133">Transmembrane helix</keyword>
<keyword evidence="10" id="KW-1185">Reference proteome</keyword>
<organism evidence="9 10">
    <name type="scientific">Solidesulfovibrio aerotolerans</name>
    <dbReference type="NCBI Taxonomy" id="295255"/>
    <lineage>
        <taxon>Bacteria</taxon>
        <taxon>Pseudomonadati</taxon>
        <taxon>Thermodesulfobacteriota</taxon>
        <taxon>Desulfovibrionia</taxon>
        <taxon>Desulfovibrionales</taxon>
        <taxon>Desulfovibrionaceae</taxon>
        <taxon>Solidesulfovibrio</taxon>
    </lineage>
</organism>
<sequence length="391" mass="44645">MALPQIFCRRAIHWAAVAVFCVCIGLPAADNLLHFAPQVDLMENAPTPLPDFSISEVFRTFNVLQRGFLDKTYGFRKQLVRWQNMLDIYVLHSSTQYQSVVAGQGQWLFLAQENPELNVVEDYRGSRLFTPEDLAWWVNVYRERQDRLAAQGIRYLIVLAPNKETIYPEFLPPQYNRVSPINRTDQLVHALETAGVAVLDLRPALFAAKQGGLLYYRTDTHWTTSGAFVGYSEIMHRLARMPWDFAPTIRGDYDIQITPGLAGGLSSMLALADLFPEDRVTFAPHTPRQAVEVDNPLAPKSLFQPTVTTEINDPSLPTAVVFRDSFAHELMPFLSEHFKQAVYLWPYPSNPRESRVFDWATVEATKPDLVIDEFVERYFTEFPPKHRPATP</sequence>
<evidence type="ECO:0000256" key="5">
    <source>
        <dbReference type="ARBA" id="ARBA00022764"/>
    </source>
</evidence>
<keyword evidence="7" id="KW-0472">Membrane</keyword>
<comment type="pathway">
    <text evidence="2">Glycan biosynthesis; alginate biosynthesis.</text>
</comment>
<evidence type="ECO:0000256" key="3">
    <source>
        <dbReference type="ARBA" id="ARBA00022679"/>
    </source>
</evidence>
<dbReference type="EMBL" id="WVUD01000005">
    <property type="protein sequence ID" value="MYL82491.1"/>
    <property type="molecule type" value="Genomic_DNA"/>
</dbReference>
<dbReference type="UniPathway" id="UPA00286"/>
<dbReference type="GO" id="GO:0042121">
    <property type="term" value="P:alginic acid biosynthetic process"/>
    <property type="evidence" value="ECO:0007669"/>
    <property type="project" value="UniProtKB-UniPathway"/>
</dbReference>
<feature type="domain" description="AlgX/AlgJ SGNH hydrolase-like" evidence="8">
    <location>
        <begin position="100"/>
        <end position="306"/>
    </location>
</feature>
<name>A0A7C9N0P0_9BACT</name>
<dbReference type="GO" id="GO:0042597">
    <property type="term" value="C:periplasmic space"/>
    <property type="evidence" value="ECO:0007669"/>
    <property type="project" value="UniProtKB-SubCell"/>
</dbReference>
<protein>
    <recommendedName>
        <fullName evidence="8">AlgX/AlgJ SGNH hydrolase-like domain-containing protein</fullName>
    </recommendedName>
</protein>
<evidence type="ECO:0000256" key="7">
    <source>
        <dbReference type="SAM" id="Phobius"/>
    </source>
</evidence>
<dbReference type="CDD" id="cd14440">
    <property type="entry name" value="AlgX_N_like_3"/>
    <property type="match status" value="1"/>
</dbReference>
<keyword evidence="6" id="KW-0016">Alginate biosynthesis</keyword>
<dbReference type="Proteomes" id="UP000482487">
    <property type="component" value="Unassembled WGS sequence"/>
</dbReference>
<dbReference type="OrthoDB" id="175771at2"/>
<keyword evidence="4" id="KW-0732">Signal</keyword>